<comment type="caution">
    <text evidence="2">The sequence shown here is derived from an EMBL/GenBank/DDBJ whole genome shotgun (WGS) entry which is preliminary data.</text>
</comment>
<dbReference type="Proteomes" id="UP000034154">
    <property type="component" value="Unassembled WGS sequence"/>
</dbReference>
<gene>
    <name evidence="2" type="ORF">UW63_C0005G0019</name>
</gene>
<evidence type="ECO:0000313" key="2">
    <source>
        <dbReference type="EMBL" id="KKT71916.1"/>
    </source>
</evidence>
<sequence>MDNQIENRGGQDYQDWQAPKSSPGTERAFAVIDQKNLAARQAIEAENNQRAQEARDLAEAIAAEGTDFDANETEDFRDDLAGLQELLSEFERVGQAVANMSCTPEEKRWVSSRITENGGAEKAVIAWKKEITRLSDQIRHRDLVTATKQRKAA</sequence>
<organism evidence="2 3">
    <name type="scientific">Candidatus Uhrbacteria bacterium GW2011_GWF2_44_350</name>
    <dbReference type="NCBI Taxonomy" id="1619000"/>
    <lineage>
        <taxon>Bacteria</taxon>
        <taxon>Candidatus Uhriibacteriota</taxon>
    </lineage>
</organism>
<reference evidence="2 3" key="1">
    <citation type="journal article" date="2015" name="Nature">
        <title>rRNA introns, odd ribosomes, and small enigmatic genomes across a large radiation of phyla.</title>
        <authorList>
            <person name="Brown C.T."/>
            <person name="Hug L.A."/>
            <person name="Thomas B.C."/>
            <person name="Sharon I."/>
            <person name="Castelle C.J."/>
            <person name="Singh A."/>
            <person name="Wilkins M.J."/>
            <person name="Williams K.H."/>
            <person name="Banfield J.F."/>
        </authorList>
    </citation>
    <scope>NUCLEOTIDE SEQUENCE [LARGE SCALE GENOMIC DNA]</scope>
</reference>
<accession>A0A0G1JJX8</accession>
<dbReference type="AlphaFoldDB" id="A0A0G1JJX8"/>
<evidence type="ECO:0000313" key="3">
    <source>
        <dbReference type="Proteomes" id="UP000034154"/>
    </source>
</evidence>
<dbReference type="EMBL" id="LCJB01000005">
    <property type="protein sequence ID" value="KKT71916.1"/>
    <property type="molecule type" value="Genomic_DNA"/>
</dbReference>
<proteinExistence type="predicted"/>
<protein>
    <submittedName>
        <fullName evidence="2">Uncharacterized protein</fullName>
    </submittedName>
</protein>
<feature type="region of interest" description="Disordered" evidence="1">
    <location>
        <begin position="1"/>
        <end position="25"/>
    </location>
</feature>
<evidence type="ECO:0000256" key="1">
    <source>
        <dbReference type="SAM" id="MobiDB-lite"/>
    </source>
</evidence>
<name>A0A0G1JJX8_9BACT</name>